<evidence type="ECO:0008006" key="3">
    <source>
        <dbReference type="Google" id="ProtNLM"/>
    </source>
</evidence>
<gene>
    <name evidence="2" type="ORF">MNBD_PLANCTO02-439</name>
</gene>
<sequence>MRLFIITFVVPLLLLAASGCGDSPQTAPGISRSGGNNNSNSSNRNGMSRSTSTVKKSTKKKPSLDIKQFQKIDKEEPESSSENNTKEPIEPKQVVASEEEKKRELTEEENRIIEALRAKGANVRVMDGYAFSILLNKENSFNDTDCPDLARLTKIQFLGLSGAKITDAGLERLSTLREVTSIMLDKTLITDEGIPSLQKMPKLAHINISETAITAEGRGRLQEAFPSTLLTSAALIAKTDEGTQEDDPEKPPVFPEGSLEDTIQKFVLTLKEGKTEGLEDYITEDANKALQSIRLNKVEERRMDYYKQMFQKVKVLKRPRFNKSKDRCTMSLQNEKMQILRFSCRKVNDEWKIYKFTIKGLEN</sequence>
<feature type="region of interest" description="Disordered" evidence="1">
    <location>
        <begin position="21"/>
        <end position="106"/>
    </location>
</feature>
<dbReference type="PROSITE" id="PS51257">
    <property type="entry name" value="PROKAR_LIPOPROTEIN"/>
    <property type="match status" value="1"/>
</dbReference>
<evidence type="ECO:0000313" key="2">
    <source>
        <dbReference type="EMBL" id="VAX39309.1"/>
    </source>
</evidence>
<dbReference type="Gene3D" id="3.80.10.10">
    <property type="entry name" value="Ribonuclease Inhibitor"/>
    <property type="match status" value="1"/>
</dbReference>
<feature type="compositionally biased region" description="Basic and acidic residues" evidence="1">
    <location>
        <begin position="62"/>
        <end position="74"/>
    </location>
</feature>
<feature type="compositionally biased region" description="Low complexity" evidence="1">
    <location>
        <begin position="31"/>
        <end position="55"/>
    </location>
</feature>
<dbReference type="EMBL" id="UOGL01000320">
    <property type="protein sequence ID" value="VAX39309.1"/>
    <property type="molecule type" value="Genomic_DNA"/>
</dbReference>
<evidence type="ECO:0000256" key="1">
    <source>
        <dbReference type="SAM" id="MobiDB-lite"/>
    </source>
</evidence>
<accession>A0A3B1DAJ4</accession>
<dbReference type="AlphaFoldDB" id="A0A3B1DAJ4"/>
<dbReference type="SUPFAM" id="SSF52047">
    <property type="entry name" value="RNI-like"/>
    <property type="match status" value="1"/>
</dbReference>
<reference evidence="2" key="1">
    <citation type="submission" date="2018-06" db="EMBL/GenBank/DDBJ databases">
        <authorList>
            <person name="Zhirakovskaya E."/>
        </authorList>
    </citation>
    <scope>NUCLEOTIDE SEQUENCE</scope>
</reference>
<organism evidence="2">
    <name type="scientific">hydrothermal vent metagenome</name>
    <dbReference type="NCBI Taxonomy" id="652676"/>
    <lineage>
        <taxon>unclassified sequences</taxon>
        <taxon>metagenomes</taxon>
        <taxon>ecological metagenomes</taxon>
    </lineage>
</organism>
<dbReference type="InterPro" id="IPR032675">
    <property type="entry name" value="LRR_dom_sf"/>
</dbReference>
<protein>
    <recommendedName>
        <fullName evidence="3">Leucine Rich repeats (2 copies)</fullName>
    </recommendedName>
</protein>
<proteinExistence type="predicted"/>
<name>A0A3B1DAJ4_9ZZZZ</name>